<dbReference type="InterPro" id="IPR049296">
    <property type="entry name" value="PARP1-like_PADR1_N"/>
</dbReference>
<dbReference type="Gene3D" id="3.15.10.20">
    <property type="entry name" value="Activator of Hsp90 ATPase Aha1, N-terminal domain"/>
    <property type="match status" value="1"/>
</dbReference>
<dbReference type="Gene3D" id="1.10.20.130">
    <property type="match status" value="1"/>
</dbReference>
<dbReference type="InterPro" id="IPR036957">
    <property type="entry name" value="Znf_PARP_sf"/>
</dbReference>
<keyword evidence="12" id="KW-0863">Zinc-finger</keyword>
<dbReference type="GO" id="GO:0001671">
    <property type="term" value="F:ATPase activator activity"/>
    <property type="evidence" value="ECO:0007669"/>
    <property type="project" value="InterPro"/>
</dbReference>
<evidence type="ECO:0000256" key="18">
    <source>
        <dbReference type="ARBA" id="ARBA00033987"/>
    </source>
</evidence>
<accession>A0A183H063</accession>
<dbReference type="SMART" id="SM00773">
    <property type="entry name" value="WGR"/>
    <property type="match status" value="1"/>
</dbReference>
<dbReference type="InterPro" id="IPR036616">
    <property type="entry name" value="Poly(ADP-ribose)pol_reg_dom_sf"/>
</dbReference>
<dbReference type="CDD" id="cd01437">
    <property type="entry name" value="parp_like"/>
    <property type="match status" value="1"/>
</dbReference>
<evidence type="ECO:0000256" key="14">
    <source>
        <dbReference type="ARBA" id="ARBA00023027"/>
    </source>
</evidence>
<dbReference type="Proteomes" id="UP000267606">
    <property type="component" value="Unassembled WGS sequence"/>
</dbReference>
<comment type="catalytic activity">
    <reaction evidence="1 20">
        <text>L-aspartyl-[protein] + NAD(+) = 4-O-(ADP-D-ribosyl)-L-aspartyl-[protein] + nicotinamide</text>
        <dbReference type="Rhea" id="RHEA:54424"/>
        <dbReference type="Rhea" id="RHEA-COMP:9867"/>
        <dbReference type="Rhea" id="RHEA-COMP:13832"/>
        <dbReference type="ChEBI" id="CHEBI:17154"/>
        <dbReference type="ChEBI" id="CHEBI:29961"/>
        <dbReference type="ChEBI" id="CHEBI:57540"/>
        <dbReference type="ChEBI" id="CHEBI:138102"/>
    </reaction>
</comment>
<dbReference type="WBParaSite" id="OFLC_0000087201-mRNA-1">
    <property type="protein sequence ID" value="OFLC_0000087201-mRNA-1"/>
    <property type="gene ID" value="OFLC_0000087201"/>
</dbReference>
<evidence type="ECO:0000259" key="24">
    <source>
        <dbReference type="PROSITE" id="PS51977"/>
    </source>
</evidence>
<proteinExistence type="inferred from homology"/>
<evidence type="ECO:0000259" key="23">
    <source>
        <dbReference type="PROSITE" id="PS51060"/>
    </source>
</evidence>
<keyword evidence="26" id="KW-1185">Reference proteome</keyword>
<keyword evidence="11" id="KW-0013">ADP-ribosylation</keyword>
<evidence type="ECO:0000256" key="3">
    <source>
        <dbReference type="ARBA" id="ARBA00004123"/>
    </source>
</evidence>
<evidence type="ECO:0000256" key="19">
    <source>
        <dbReference type="ARBA" id="ARBA00071874"/>
    </source>
</evidence>
<dbReference type="GO" id="GO:0070212">
    <property type="term" value="P:protein poly-ADP-ribosylation"/>
    <property type="evidence" value="ECO:0007669"/>
    <property type="project" value="TreeGrafter"/>
</dbReference>
<comment type="subcellular location">
    <subcellularLocation>
        <location evidence="3 20">Nucleus</location>
    </subcellularLocation>
</comment>
<dbReference type="AlphaFoldDB" id="A0A183H063"/>
<dbReference type="GO" id="GO:0051087">
    <property type="term" value="F:protein-folding chaperone binding"/>
    <property type="evidence" value="ECO:0007669"/>
    <property type="project" value="InterPro"/>
</dbReference>
<dbReference type="SUPFAM" id="SSF57716">
    <property type="entry name" value="Glucocorticoid receptor-like (DNA-binding domain)"/>
    <property type="match status" value="2"/>
</dbReference>
<dbReference type="CDD" id="cd08001">
    <property type="entry name" value="WGR_PARP1_like"/>
    <property type="match status" value="1"/>
</dbReference>
<dbReference type="SMART" id="SM01336">
    <property type="entry name" value="zf-PARP"/>
    <property type="match status" value="2"/>
</dbReference>
<dbReference type="PANTHER" id="PTHR10459">
    <property type="entry name" value="DNA LIGASE"/>
    <property type="match status" value="1"/>
</dbReference>
<dbReference type="GO" id="GO:1990404">
    <property type="term" value="F:NAD+-protein mono-ADP-ribosyltransferase activity"/>
    <property type="evidence" value="ECO:0007669"/>
    <property type="project" value="TreeGrafter"/>
</dbReference>
<keyword evidence="15 20" id="KW-0238">DNA-binding</keyword>
<dbReference type="InterPro" id="IPR008893">
    <property type="entry name" value="WGR_domain"/>
</dbReference>
<dbReference type="GO" id="GO:0003677">
    <property type="term" value="F:DNA binding"/>
    <property type="evidence" value="ECO:0007669"/>
    <property type="project" value="UniProtKB-UniRule"/>
</dbReference>
<dbReference type="Pfam" id="PF00644">
    <property type="entry name" value="PARP"/>
    <property type="match status" value="1"/>
</dbReference>
<dbReference type="PROSITE" id="PS50064">
    <property type="entry name" value="ZF_PARP_2"/>
    <property type="match status" value="2"/>
</dbReference>
<comment type="catalytic activity">
    <reaction evidence="2 20">
        <text>L-glutamyl-[protein] + NAD(+) = 5-O-(ADP-D-ribosyl)-L-glutamyl-[protein] + nicotinamide</text>
        <dbReference type="Rhea" id="RHEA:58224"/>
        <dbReference type="Rhea" id="RHEA-COMP:10208"/>
        <dbReference type="Rhea" id="RHEA-COMP:15089"/>
        <dbReference type="ChEBI" id="CHEBI:17154"/>
        <dbReference type="ChEBI" id="CHEBI:29973"/>
        <dbReference type="ChEBI" id="CHEBI:57540"/>
        <dbReference type="ChEBI" id="CHEBI:142540"/>
    </reaction>
</comment>
<feature type="domain" description="WGR" evidence="24">
    <location>
        <begin position="402"/>
        <end position="501"/>
    </location>
</feature>
<keyword evidence="9 20" id="KW-0479">Metal-binding</keyword>
<dbReference type="InterPro" id="IPR001510">
    <property type="entry name" value="Znf_PARP"/>
</dbReference>
<evidence type="ECO:0000256" key="10">
    <source>
        <dbReference type="ARBA" id="ARBA00022737"/>
    </source>
</evidence>
<keyword evidence="10" id="KW-0677">Repeat</keyword>
<evidence type="ECO:0000256" key="11">
    <source>
        <dbReference type="ARBA" id="ARBA00022765"/>
    </source>
</evidence>
<feature type="domain" description="PARP-type" evidence="21">
    <location>
        <begin position="107"/>
        <end position="173"/>
    </location>
</feature>
<dbReference type="STRING" id="387005.A0A183H063"/>
<dbReference type="InterPro" id="IPR036338">
    <property type="entry name" value="Aha1"/>
</dbReference>
<evidence type="ECO:0000256" key="9">
    <source>
        <dbReference type="ARBA" id="ARBA00022723"/>
    </source>
</evidence>
<evidence type="ECO:0000256" key="15">
    <source>
        <dbReference type="ARBA" id="ARBA00023125"/>
    </source>
</evidence>
<dbReference type="PROSITE" id="PS51060">
    <property type="entry name" value="PARP_ALPHA_HD"/>
    <property type="match status" value="1"/>
</dbReference>
<dbReference type="SMART" id="SM01335">
    <property type="entry name" value="PADR1"/>
    <property type="match status" value="1"/>
</dbReference>
<dbReference type="GO" id="GO:0006302">
    <property type="term" value="P:double-strand break repair"/>
    <property type="evidence" value="ECO:0007669"/>
    <property type="project" value="TreeGrafter"/>
</dbReference>
<dbReference type="Gene3D" id="3.90.228.10">
    <property type="match status" value="1"/>
</dbReference>
<dbReference type="FunFam" id="3.90.228.10:FF:000002">
    <property type="entry name" value="Poly [ADP-ribose] polymerase"/>
    <property type="match status" value="1"/>
</dbReference>
<dbReference type="Pfam" id="PF21728">
    <property type="entry name" value="PADR1_N"/>
    <property type="match status" value="1"/>
</dbReference>
<dbReference type="Gene3D" id="2.20.25.630">
    <property type="match status" value="1"/>
</dbReference>
<evidence type="ECO:0000256" key="13">
    <source>
        <dbReference type="ARBA" id="ARBA00022833"/>
    </source>
</evidence>
<dbReference type="Pfam" id="PF00645">
    <property type="entry name" value="zf-PARP"/>
    <property type="match status" value="2"/>
</dbReference>
<keyword evidence="6 20" id="KW-0328">Glycosyltransferase</keyword>
<dbReference type="InterPro" id="IPR004102">
    <property type="entry name" value="Poly(ADP-ribose)pol_reg_dom"/>
</dbReference>
<dbReference type="InterPro" id="IPR036930">
    <property type="entry name" value="WGR_dom_sf"/>
</dbReference>
<feature type="domain" description="PARP catalytic" evidence="22">
    <location>
        <begin position="652"/>
        <end position="875"/>
    </location>
</feature>
<dbReference type="GO" id="GO:0008270">
    <property type="term" value="F:zinc ion binding"/>
    <property type="evidence" value="ECO:0007669"/>
    <property type="project" value="UniProtKB-KW"/>
</dbReference>
<dbReference type="PROSITE" id="PS51059">
    <property type="entry name" value="PARP_CATALYTIC"/>
    <property type="match status" value="1"/>
</dbReference>
<feature type="domain" description="PARP-type" evidence="21">
    <location>
        <begin position="10"/>
        <end position="94"/>
    </location>
</feature>
<name>A0A183H063_9BILA</name>
<dbReference type="InterPro" id="IPR008288">
    <property type="entry name" value="PARP"/>
</dbReference>
<dbReference type="Gene3D" id="1.20.142.10">
    <property type="entry name" value="Poly(ADP-ribose) polymerase, regulatory domain"/>
    <property type="match status" value="1"/>
</dbReference>
<dbReference type="PIRSF" id="PIRSF000489">
    <property type="entry name" value="NAD_ADPRT"/>
    <property type="match status" value="1"/>
</dbReference>
<keyword evidence="16 20" id="KW-0539">Nucleus</keyword>
<evidence type="ECO:0000256" key="12">
    <source>
        <dbReference type="ARBA" id="ARBA00022771"/>
    </source>
</evidence>
<evidence type="ECO:0000256" key="6">
    <source>
        <dbReference type="ARBA" id="ARBA00022676"/>
    </source>
</evidence>
<dbReference type="GO" id="GO:0005730">
    <property type="term" value="C:nucleolus"/>
    <property type="evidence" value="ECO:0007669"/>
    <property type="project" value="TreeGrafter"/>
</dbReference>
<evidence type="ECO:0000256" key="7">
    <source>
        <dbReference type="ARBA" id="ARBA00022679"/>
    </source>
</evidence>
<comment type="similarity">
    <text evidence="17">Belongs to the ARTD/PARP family.</text>
</comment>
<dbReference type="Pfam" id="PF02877">
    <property type="entry name" value="PARP_reg"/>
    <property type="match status" value="1"/>
</dbReference>
<evidence type="ECO:0000256" key="1">
    <source>
        <dbReference type="ARBA" id="ARBA00000438"/>
    </source>
</evidence>
<dbReference type="PROSITE" id="PS52007">
    <property type="entry name" value="PADR1"/>
    <property type="match status" value="1"/>
</dbReference>
<dbReference type="InterPro" id="IPR015310">
    <property type="entry name" value="AHSA1-like_N"/>
</dbReference>
<dbReference type="SMART" id="SM01000">
    <property type="entry name" value="Aha1_N"/>
    <property type="match status" value="1"/>
</dbReference>
<evidence type="ECO:0000256" key="17">
    <source>
        <dbReference type="ARBA" id="ARBA00024347"/>
    </source>
</evidence>
<sequence length="1015" mass="117300">MASMGRDLSYGAEYAKSNRAACKGCHGLISQNSLRMSFRKPSRFFDGLQDNWFHFACFWKKIKQDHINEASIRGMELLKWSDQERIRKKIIENQAGVSCVEDLSVVLISEYAATGRSKCVNCKKNIKKNTLRLGMKSSWYHVNCFEKMRQYAICTEKIVGFQNLSESDQDLLKLMFNKQIKTTIKKKSAEINDAATKRAKMDQFDTEEKMKRLKAQANEMWSVREKLSKCLSKNDIQTLLQANHQALPKRGGESKLLDRLVDCMVFGCPLPCEHCKEGNIVYSSSERSYVCTGYISEYTRCMYTCRNPPRKPFVIPDEMKKIISEFQNFEVRDPKNREYSALEHEKLIEPEPSKILSRDVGEMSNEFMKHGNANLRDARSGIQRQIIKNGTVVDAECLLQEVVHVWKDEKGKLWETTLGKADFQTGANSFYKLQLLKHDFKQKYYLFRSWGRVGTDIGGSKTDKYNGDLEGAKIAFEKLFNEKTANNWNDVENFRKIPGKMSLIETDYRNSKDLQAFIGKPGSSSKLPESIQQIIKMIFDVDAMNDILKSLEIDTNKMPLGMLSMRHIKNAYKILTELQKLMEVDNAKYEDYLDATNRFFTLIPHNFGMNKPPLLNSQKRLIDKTKLLDDLLELEVTYSILKTDDEAYRKRDPVDVHYEKLHAQLEILDKQSDEYKRILQYAANTHAPTHDQYRLEIIDIIRVKREGESERFKKNIPNHYLLWHGSRITNYAGILSQGLRVAPSEAPVTGYMFGKGIYFADLISKSANYCYAVNTEGFILLCEVALGEIQEEINAKSIIKPDRGKHSVKGLGQTIPDPCEYFITEDGVTIPMGKPVDTKRRDLTLLYNEYIVYDVAQVEIKYLVHWDVIFTALQRFQSILENWLGGSVSVLCLQVLLRVLYFRSCFTGLHSFTAMAKWGEGDPRWIVEERPDAINVNNWHWTEKNATPWSKQRLKELLEGQKYENGSTVIMFKELKKLDGEATANNRKAKLIFLFEWIIELSFEGLFFSTLNKYE</sequence>
<dbReference type="SUPFAM" id="SSF103111">
    <property type="entry name" value="Activator of Hsp90 ATPase, Aha1"/>
    <property type="match status" value="1"/>
</dbReference>
<dbReference type="GO" id="GO:0003950">
    <property type="term" value="F:NAD+ poly-ADP-ribosyltransferase activity"/>
    <property type="evidence" value="ECO:0007669"/>
    <property type="project" value="UniProtKB-UniRule"/>
</dbReference>
<dbReference type="SUPFAM" id="SSF47587">
    <property type="entry name" value="Domain of poly(ADP-ribose) polymerase"/>
    <property type="match status" value="1"/>
</dbReference>
<gene>
    <name evidence="25" type="ORF">OFLC_LOCUS873</name>
</gene>
<evidence type="ECO:0000313" key="25">
    <source>
        <dbReference type="EMBL" id="VDO27406.1"/>
    </source>
</evidence>
<dbReference type="Gene3D" id="3.30.1740.10">
    <property type="entry name" value="Zinc finger, PARP-type"/>
    <property type="match status" value="2"/>
</dbReference>
<dbReference type="GO" id="GO:0016779">
    <property type="term" value="F:nucleotidyltransferase activity"/>
    <property type="evidence" value="ECO:0007669"/>
    <property type="project" value="UniProtKB-KW"/>
</dbReference>
<keyword evidence="13 20" id="KW-0862">Zinc</keyword>
<evidence type="ECO:0000256" key="5">
    <source>
        <dbReference type="ARBA" id="ARBA00012020"/>
    </source>
</evidence>
<dbReference type="Pfam" id="PF05406">
    <property type="entry name" value="WGR"/>
    <property type="match status" value="1"/>
</dbReference>
<dbReference type="InterPro" id="IPR038650">
    <property type="entry name" value="PADR1_C_dom_sf"/>
</dbReference>
<comment type="similarity">
    <text evidence="4">Belongs to the AHA1 family.</text>
</comment>
<feature type="domain" description="PARP alpha-helical" evidence="23">
    <location>
        <begin position="524"/>
        <end position="642"/>
    </location>
</feature>
<dbReference type="InterPro" id="IPR012982">
    <property type="entry name" value="PARP1-like_PADR1_Zn_ribbon"/>
</dbReference>
<organism evidence="27">
    <name type="scientific">Onchocerca flexuosa</name>
    <dbReference type="NCBI Taxonomy" id="387005"/>
    <lineage>
        <taxon>Eukaryota</taxon>
        <taxon>Metazoa</taxon>
        <taxon>Ecdysozoa</taxon>
        <taxon>Nematoda</taxon>
        <taxon>Chromadorea</taxon>
        <taxon>Rhabditida</taxon>
        <taxon>Spirurina</taxon>
        <taxon>Spiruromorpha</taxon>
        <taxon>Filarioidea</taxon>
        <taxon>Onchocercidae</taxon>
        <taxon>Onchocerca</taxon>
    </lineage>
</organism>
<comment type="catalytic activity">
    <reaction evidence="18 20">
        <text>NAD(+) + (ADP-D-ribosyl)n-acceptor = nicotinamide + (ADP-D-ribosyl)n+1-acceptor + H(+).</text>
        <dbReference type="EC" id="2.4.2.30"/>
    </reaction>
</comment>
<evidence type="ECO:0000259" key="22">
    <source>
        <dbReference type="PROSITE" id="PS51059"/>
    </source>
</evidence>
<dbReference type="InterPro" id="IPR012317">
    <property type="entry name" value="Poly(ADP-ribose)pol_cat_dom"/>
</dbReference>
<dbReference type="SUPFAM" id="SSF142921">
    <property type="entry name" value="WGR domain-like"/>
    <property type="match status" value="1"/>
</dbReference>
<dbReference type="FunFam" id="1.20.142.10:FF:000001">
    <property type="entry name" value="Poly [ADP-ribose] polymerase"/>
    <property type="match status" value="1"/>
</dbReference>
<protein>
    <recommendedName>
        <fullName evidence="19 20">Poly [ADP-ribose] polymerase</fullName>
        <ecNumber evidence="5 20">2.4.2.30</ecNumber>
    </recommendedName>
</protein>
<dbReference type="EMBL" id="UZAJ01000352">
    <property type="protein sequence ID" value="VDO27406.1"/>
    <property type="molecule type" value="Genomic_DNA"/>
</dbReference>
<keyword evidence="14 20" id="KW-0520">NAD</keyword>
<dbReference type="PANTHER" id="PTHR10459:SF60">
    <property type="entry name" value="POLY [ADP-RIBOSE] POLYMERASE 2"/>
    <property type="match status" value="1"/>
</dbReference>
<evidence type="ECO:0000313" key="26">
    <source>
        <dbReference type="Proteomes" id="UP000267606"/>
    </source>
</evidence>
<evidence type="ECO:0000259" key="21">
    <source>
        <dbReference type="PROSITE" id="PS50064"/>
    </source>
</evidence>
<dbReference type="InterPro" id="IPR050800">
    <property type="entry name" value="ARTD/PARP"/>
</dbReference>
<dbReference type="Pfam" id="PF09229">
    <property type="entry name" value="Aha1_N"/>
    <property type="match status" value="1"/>
</dbReference>
<evidence type="ECO:0000256" key="8">
    <source>
        <dbReference type="ARBA" id="ARBA00022695"/>
    </source>
</evidence>
<dbReference type="EC" id="2.4.2.30" evidence="5 20"/>
<dbReference type="SUPFAM" id="SSF56399">
    <property type="entry name" value="ADP-ribosylation"/>
    <property type="match status" value="1"/>
</dbReference>
<evidence type="ECO:0000256" key="16">
    <source>
        <dbReference type="ARBA" id="ARBA00023242"/>
    </source>
</evidence>
<dbReference type="Pfam" id="PF08063">
    <property type="entry name" value="Zn_ribbon_PADR1"/>
    <property type="match status" value="1"/>
</dbReference>
<reference evidence="27" key="1">
    <citation type="submission" date="2016-06" db="UniProtKB">
        <authorList>
            <consortium name="WormBaseParasite"/>
        </authorList>
    </citation>
    <scope>IDENTIFICATION</scope>
</reference>
<keyword evidence="7 20" id="KW-0808">Transferase</keyword>
<evidence type="ECO:0000256" key="2">
    <source>
        <dbReference type="ARBA" id="ARBA00000459"/>
    </source>
</evidence>
<keyword evidence="8" id="KW-0548">Nucleotidyltransferase</keyword>
<reference evidence="25 26" key="2">
    <citation type="submission" date="2018-11" db="EMBL/GenBank/DDBJ databases">
        <authorList>
            <consortium name="Pathogen Informatics"/>
        </authorList>
    </citation>
    <scope>NUCLEOTIDE SEQUENCE [LARGE SCALE GENOMIC DNA]</scope>
</reference>
<evidence type="ECO:0000313" key="27">
    <source>
        <dbReference type="WBParaSite" id="OFLC_0000087201-mRNA-1"/>
    </source>
</evidence>
<dbReference type="PROSITE" id="PS51977">
    <property type="entry name" value="WGR"/>
    <property type="match status" value="1"/>
</dbReference>
<dbReference type="GO" id="GO:0051287">
    <property type="term" value="F:NAD binding"/>
    <property type="evidence" value="ECO:0007669"/>
    <property type="project" value="UniProtKB-UniRule"/>
</dbReference>
<evidence type="ECO:0000256" key="4">
    <source>
        <dbReference type="ARBA" id="ARBA00006817"/>
    </source>
</evidence>
<evidence type="ECO:0000256" key="20">
    <source>
        <dbReference type="PIRNR" id="PIRNR000489"/>
    </source>
</evidence>